<proteinExistence type="predicted"/>
<name>A0A3P7IHY9_STRVU</name>
<keyword evidence="3" id="KW-1185">Reference proteome</keyword>
<feature type="region of interest" description="Disordered" evidence="1">
    <location>
        <begin position="1"/>
        <end position="27"/>
    </location>
</feature>
<feature type="compositionally biased region" description="Polar residues" evidence="1">
    <location>
        <begin position="10"/>
        <end position="27"/>
    </location>
</feature>
<evidence type="ECO:0000313" key="2">
    <source>
        <dbReference type="EMBL" id="VDM69206.1"/>
    </source>
</evidence>
<accession>A0A3P7IHY9</accession>
<organism evidence="2 3">
    <name type="scientific">Strongylus vulgaris</name>
    <name type="common">Blood worm</name>
    <dbReference type="NCBI Taxonomy" id="40348"/>
    <lineage>
        <taxon>Eukaryota</taxon>
        <taxon>Metazoa</taxon>
        <taxon>Ecdysozoa</taxon>
        <taxon>Nematoda</taxon>
        <taxon>Chromadorea</taxon>
        <taxon>Rhabditida</taxon>
        <taxon>Rhabditina</taxon>
        <taxon>Rhabditomorpha</taxon>
        <taxon>Strongyloidea</taxon>
        <taxon>Strongylidae</taxon>
        <taxon>Strongylus</taxon>
    </lineage>
</organism>
<evidence type="ECO:0000313" key="3">
    <source>
        <dbReference type="Proteomes" id="UP000270094"/>
    </source>
</evidence>
<reference evidence="2 3" key="1">
    <citation type="submission" date="2018-11" db="EMBL/GenBank/DDBJ databases">
        <authorList>
            <consortium name="Pathogen Informatics"/>
        </authorList>
    </citation>
    <scope>NUCLEOTIDE SEQUENCE [LARGE SCALE GENOMIC DNA]</scope>
</reference>
<dbReference type="Proteomes" id="UP000270094">
    <property type="component" value="Unassembled WGS sequence"/>
</dbReference>
<dbReference type="EMBL" id="UYYB01011438">
    <property type="protein sequence ID" value="VDM69206.1"/>
    <property type="molecule type" value="Genomic_DNA"/>
</dbReference>
<sequence>MKKITEEKSTSVQENPSQHGIDRTQNNILTDGRCGALEQKRYLPFFFSAKRSSAKNQASVFERDVGGCIGGITGFIGPP</sequence>
<protein>
    <submittedName>
        <fullName evidence="2">Uncharacterized protein</fullName>
    </submittedName>
</protein>
<gene>
    <name evidence="2" type="ORF">SVUK_LOCUS4204</name>
</gene>
<evidence type="ECO:0000256" key="1">
    <source>
        <dbReference type="SAM" id="MobiDB-lite"/>
    </source>
</evidence>
<dbReference type="AlphaFoldDB" id="A0A3P7IHY9"/>